<dbReference type="Gene3D" id="3.30.420.130">
    <property type="entry name" value="Dinitrogenase iron-molybdenum cofactor biosynthesis domain"/>
    <property type="match status" value="1"/>
</dbReference>
<dbReference type="PANTHER" id="PTHR42983:SF1">
    <property type="entry name" value="IRON-MOLYBDENUM PROTEIN"/>
    <property type="match status" value="1"/>
</dbReference>
<accession>A0A1L3GP06</accession>
<dbReference type="Pfam" id="PF02579">
    <property type="entry name" value="Nitro_FeMo-Co"/>
    <property type="match status" value="1"/>
</dbReference>
<dbReference type="OrthoDB" id="280278at2"/>
<dbReference type="InterPro" id="IPR003731">
    <property type="entry name" value="Di-Nase_FeMo-co_biosynth"/>
</dbReference>
<dbReference type="EMBL" id="CP015519">
    <property type="protein sequence ID" value="APG27652.1"/>
    <property type="molecule type" value="Genomic_DNA"/>
</dbReference>
<dbReference type="Proteomes" id="UP000182517">
    <property type="component" value="Chromosome"/>
</dbReference>
<name>A0A1L3GP06_9BACT</name>
<organism evidence="2 3">
    <name type="scientific">Syntrophotalea acetylenivorans</name>
    <dbReference type="NCBI Taxonomy" id="1842532"/>
    <lineage>
        <taxon>Bacteria</taxon>
        <taxon>Pseudomonadati</taxon>
        <taxon>Thermodesulfobacteriota</taxon>
        <taxon>Desulfuromonadia</taxon>
        <taxon>Desulfuromonadales</taxon>
        <taxon>Syntrophotaleaceae</taxon>
        <taxon>Syntrophotalea</taxon>
    </lineage>
</organism>
<dbReference type="STRING" id="1842532.A7E78_07240"/>
<evidence type="ECO:0000259" key="1">
    <source>
        <dbReference type="Pfam" id="PF02579"/>
    </source>
</evidence>
<reference evidence="2 3" key="1">
    <citation type="journal article" date="2017" name="Genome Announc.">
        <title>Complete Genome Sequences of Two Acetylene-Fermenting Pelobacter acetylenicus Strains.</title>
        <authorList>
            <person name="Sutton J.M."/>
            <person name="Baesman S.M."/>
            <person name="Fierst J.L."/>
            <person name="Poret-Peterson A.T."/>
            <person name="Oremland R.S."/>
            <person name="Dunlap D.S."/>
            <person name="Akob D.M."/>
        </authorList>
    </citation>
    <scope>NUCLEOTIDE SEQUENCE [LARGE SCALE GENOMIC DNA]</scope>
    <source>
        <strain evidence="2 3">SFB93</strain>
    </source>
</reference>
<evidence type="ECO:0000313" key="3">
    <source>
        <dbReference type="Proteomes" id="UP000182517"/>
    </source>
</evidence>
<dbReference type="PANTHER" id="PTHR42983">
    <property type="entry name" value="DINITROGENASE IRON-MOLYBDENUM COFACTOR PROTEIN-RELATED"/>
    <property type="match status" value="1"/>
</dbReference>
<evidence type="ECO:0000313" key="2">
    <source>
        <dbReference type="EMBL" id="APG27652.1"/>
    </source>
</evidence>
<dbReference type="InterPro" id="IPR036105">
    <property type="entry name" value="DiNase_FeMo-co_biosyn_sf"/>
</dbReference>
<dbReference type="SUPFAM" id="SSF53146">
    <property type="entry name" value="Nitrogenase accessory factor-like"/>
    <property type="match status" value="1"/>
</dbReference>
<dbReference type="RefSeq" id="WP_072283618.1">
    <property type="nucleotide sequence ID" value="NZ_CP015519.1"/>
</dbReference>
<sequence>MKIAIPLHQGSLSMHFGHCEHFALIEIDEQKKAVLGESLHEPPPHEPGLLPRWLGELGADMVIAGGMGRRAQELFANNNIAVLVGAQGISPQQLVSDYLTGNLQTGENCCDH</sequence>
<dbReference type="KEGG" id="pef:A7E78_07240"/>
<dbReference type="CDD" id="cd00851">
    <property type="entry name" value="MTH1175"/>
    <property type="match status" value="1"/>
</dbReference>
<dbReference type="AlphaFoldDB" id="A0A1L3GP06"/>
<protein>
    <submittedName>
        <fullName evidence="2">ATPase</fullName>
    </submittedName>
</protein>
<proteinExistence type="predicted"/>
<dbReference type="InterPro" id="IPR033913">
    <property type="entry name" value="MTH1175_dom"/>
</dbReference>
<gene>
    <name evidence="2" type="ORF">A7E78_07240</name>
</gene>
<feature type="domain" description="Dinitrogenase iron-molybdenum cofactor biosynthesis" evidence="1">
    <location>
        <begin position="11"/>
        <end position="98"/>
    </location>
</feature>
<keyword evidence="3" id="KW-1185">Reference proteome</keyword>